<evidence type="ECO:0000313" key="5">
    <source>
        <dbReference type="EMBL" id="MXP63908.1"/>
    </source>
</evidence>
<dbReference type="Pfam" id="PF13032">
    <property type="entry name" value="RNaseH_pPIWI_RE"/>
    <property type="match status" value="1"/>
</dbReference>
<dbReference type="OrthoDB" id="6951663at2"/>
<feature type="region of interest" description="Disordered" evidence="1">
    <location>
        <begin position="1490"/>
        <end position="1525"/>
    </location>
</feature>
<dbReference type="EMBL" id="SNVJ01000008">
    <property type="protein sequence ID" value="MXP63908.1"/>
    <property type="molecule type" value="Genomic_DNA"/>
</dbReference>
<dbReference type="InterPro" id="IPR024996">
    <property type="entry name" value="RNaseH_pPIWI_RE"/>
</dbReference>
<name>A0A845BB87_9PROT</name>
<reference evidence="5 6" key="1">
    <citation type="submission" date="2019-03" db="EMBL/GenBank/DDBJ databases">
        <title>Roseomonas sp. a novel Roseomonas species isolated from Sea whip Gorgonian.</title>
        <authorList>
            <person name="Li F."/>
            <person name="Pan X."/>
            <person name="Huang S."/>
            <person name="Li Z."/>
            <person name="Meng B."/>
        </authorList>
    </citation>
    <scope>NUCLEOTIDE SEQUENCE [LARGE SCALE GENOMIC DNA]</scope>
    <source>
        <strain evidence="5 6">M0104</strain>
    </source>
</reference>
<dbReference type="Pfam" id="PF18157">
    <property type="entry name" value="MID_pPIWI_RE"/>
    <property type="match status" value="1"/>
</dbReference>
<dbReference type="Gene3D" id="3.40.50.300">
    <property type="entry name" value="P-loop containing nucleotide triphosphate hydrolases"/>
    <property type="match status" value="1"/>
</dbReference>
<protein>
    <submittedName>
        <fullName evidence="5">DUF3893 domain-containing protein</fullName>
    </submittedName>
</protein>
<evidence type="ECO:0000259" key="2">
    <source>
        <dbReference type="Pfam" id="PF13032"/>
    </source>
</evidence>
<dbReference type="SUPFAM" id="SSF52540">
    <property type="entry name" value="P-loop containing nucleoside triphosphate hydrolases"/>
    <property type="match status" value="1"/>
</dbReference>
<feature type="compositionally biased region" description="Acidic residues" evidence="1">
    <location>
        <begin position="957"/>
        <end position="972"/>
    </location>
</feature>
<dbReference type="InterPro" id="IPR025085">
    <property type="entry name" value="pPIWI_RE_X"/>
</dbReference>
<feature type="region of interest" description="Disordered" evidence="1">
    <location>
        <begin position="1538"/>
        <end position="1620"/>
    </location>
</feature>
<keyword evidence="6" id="KW-1185">Reference proteome</keyword>
<accession>A0A845BB87</accession>
<feature type="compositionally biased region" description="Polar residues" evidence="1">
    <location>
        <begin position="1003"/>
        <end position="1013"/>
    </location>
</feature>
<feature type="region of interest" description="Disordered" evidence="1">
    <location>
        <begin position="996"/>
        <end position="1029"/>
    </location>
</feature>
<organism evidence="5 6">
    <name type="scientific">Teichococcus coralli</name>
    <dbReference type="NCBI Taxonomy" id="2545983"/>
    <lineage>
        <taxon>Bacteria</taxon>
        <taxon>Pseudomonadati</taxon>
        <taxon>Pseudomonadota</taxon>
        <taxon>Alphaproteobacteria</taxon>
        <taxon>Acetobacterales</taxon>
        <taxon>Roseomonadaceae</taxon>
        <taxon>Roseomonas</taxon>
    </lineage>
</organism>
<dbReference type="Proteomes" id="UP000460715">
    <property type="component" value="Unassembled WGS sequence"/>
</dbReference>
<gene>
    <name evidence="5" type="ORF">E0493_11185</name>
</gene>
<feature type="domain" description="pPIWI-RE RNaseH" evidence="2">
    <location>
        <begin position="640"/>
        <end position="951"/>
    </location>
</feature>
<dbReference type="InterPro" id="IPR027417">
    <property type="entry name" value="P-loop_NTPase"/>
</dbReference>
<feature type="region of interest" description="Disordered" evidence="1">
    <location>
        <begin position="957"/>
        <end position="982"/>
    </location>
</feature>
<feature type="compositionally biased region" description="Acidic residues" evidence="1">
    <location>
        <begin position="1575"/>
        <end position="1588"/>
    </location>
</feature>
<dbReference type="RefSeq" id="WP_160937032.1">
    <property type="nucleotide sequence ID" value="NZ_SNVJ01000008.1"/>
</dbReference>
<feature type="domain" description="Prokaryotic pPIWI-RE MID" evidence="4">
    <location>
        <begin position="504"/>
        <end position="616"/>
    </location>
</feature>
<evidence type="ECO:0000259" key="4">
    <source>
        <dbReference type="Pfam" id="PF18157"/>
    </source>
</evidence>
<proteinExistence type="predicted"/>
<feature type="compositionally biased region" description="Low complexity" evidence="1">
    <location>
        <begin position="1551"/>
        <end position="1568"/>
    </location>
</feature>
<dbReference type="InterPro" id="IPR040496">
    <property type="entry name" value="MID_pPIWI_RE"/>
</dbReference>
<comment type="caution">
    <text evidence="5">The sequence shown here is derived from an EMBL/GenBank/DDBJ whole genome shotgun (WGS) entry which is preliminary data.</text>
</comment>
<evidence type="ECO:0000256" key="1">
    <source>
        <dbReference type="SAM" id="MobiDB-lite"/>
    </source>
</evidence>
<sequence length="3174" mass="349012">MSETVETTSFWRQASLKRDEREIHALALLTPEAAPEALARAQLVWQPRAQALFREIANQGSQSKTDEGRTIPYASLRAALLASIPEASLVEYDLGGPWSGKQSENPRPFAEADCTLRSLLGRARDAASLWCDMVLRDWASRTGVSEDLVDQLSRCLGSDEGLKAVDGQTKLEAVFAEPGFTEPKKTALLQMIGRRLEGQELFEGMGPVFRVVRSKSSSRKIEFETWPRTGNGALYSMVAKLSLETQPWIERPILVIEASRRRWCQELPAAKDLWSQKRLKLHVLSKNKSPLAVEVDCPVRKGVPELPSKPEFFAQAIQVGADLAVELPQMIARGAAANGVFIGIPFQTAFGTHPVQAGASSTDSLNLYEVILDELQGLGFSPLPVRQVGSRRTTREEFHAAIDFSMVVSDMAQGLGYNELSEAALLDIRSRLTRQEVKAEELDEDSLTGSIQKMEKLQRANVARIARAHRNRPPTLLIVSRTERERSTLRALAKVIFPQMKVETMALPEGVHGPRDVLDGAAQKTQTRFDLRVKAWEPVMRRVGELQNCHVLVQAPEWFENRKDDRVNKAAGRYALASAGGNVQYLRPPERSRNSMANYLHRLQAALNDLLLGHSGNVAMVDEAMAKCFPDPTNRPKCVLGLSVIAQSNLRSGAGKGGKVCLATKIDVETGEASGRLGYFDKTLRWTPQWLPFSDLLLEVARLNTPTLGSKRAEEQEAFQQFVRVMIDEAIAAGQKPLILVNSTSASGLWRWLTDKESTNKEVSLDRETFEADKRWPRVRFIRIRSGIAGRVILRSPLVMHELDADNGEPTGQEISRPTTTMSQGAYQVGAGPHFWCSHSYFQMSKQRGLSVYRGMDSTVTVRSASKDWPSWAKKSDGTLYRRMHVPPLVDMHYRLPSSIEASVLLSQPRDSLDDIITLVESLRHGHGHSTAWTMLPAPLSFEAKVRDYITRFAIDEIDEDDGDDDGGDDETPPPGGGNDVDDKIQEELAELAAALSGEPMSSEETVQNNMPSPTEALAEGQAGTGPVSAPERLTLEWVKARMNVPPRTVRLLHKQADIIRRTAPELGWPEPSAAFPSHDEMAVILLRCFHLPAQATGSILVAAEKQKVDWKPFHSMWRKLQAEAAKGIPPKSAANHINVCRAFLKMDLPGKAEDVIFLYGGFYTYDEHMGKYLRSEEKLAHLVPYCEARRRHEVILPKDPALLDTSAGDAKKQAAPVVAAAPLESEAQNDVDGGGTMTSEQETLAVTDVASQTVPPALQSAGAALNPRLAAVAEWFDALAGMGKLDVPGEPSEAFLQELEERLVRARSALAAFEANKPKLVDIAPQLMRLRSAIASLAEMMAGQMPELPSFPHEGNVLEAALEAIDAVISAFECEVSRTLPLLQEVAELHAALSQINPLDPGYMAQVTRIHGKVAEAQASSAAAVAALTAVHETLYQAMAEAEETSRPLTPPPAPAAPYPAEVMAGPVAEAPVPLDVLATAGSVQAQVSTSSAALPPAGEALSQKGEARSPDTPDQDSAPAAEAGLSAAPPLLAPASTTAEVSAEPIPLTSSPAASEAPAEPAPTEADLQEEHASDEDTTSVTEEDERLLGQLRSHTAEARAESQATAAQTPVQEESERSLWASILDDDGEAKELRERIHGLFLKGEYALAWHLLNAAKEIYETGVTPLTSEELSLAAKSGHVSPSLIQSNQAMTDELAEALSAAQRLDVEDPLTEARALVLFASCLEPAFFRQDRLAIDVLQAVQPSLPASLGAVLHPMRVATETVADAGLMLNPAVLQAVLGEEQAKAAIEERRKAIQDKLVTVQNLDFPHSSGNRMRIRLCQSDEPVGALVNAMAGGLQDALAAARACAACFRDRDVTLKELARLTESLAFRDSIDGASRERLVRNLLELGELCSAFLSAYEASGVTKGQYQRQVVQQARDSALTSADSSLGVIQEMLQAEPAEGALDMSGSLLMLEDALKRISGLFRGEVYRRGALDAAVALHGRLAWVPELDFGRSWLPQPYHADTLIRAIAGVHAEPLPPAGPERDSFFSEVLRERLEAGSFVGARMLLDVAPYFSIAESVVSEGKDAYEADRPTRFAHLRAHIQQVRREVQRVQRLGLENLKSGEMDGLLAQVADIEAATIPVPCDLSERTFEKVECGRVQDFNTAEESLAEVESKVRAALAGPRARYRERINNLQGISTEVRASLESLLQRDELVAVQDRLELAEQNIPFSPESNDPHRRWSEFYPHIPQFLANLPSKETEALPERIAAGVDVGLGRARLAFSRIPAARRDSARETFDIWRKLRQSLQKGKQPEEVRGFTEQLLTRLGFVVDKLSQDSIRTEQHRRRYAFDSCLDFVRDAQSMLLPEFGSVTEGHYKLWMLPASLEDGELTKLASAAGSRATIVIATEVLSPERRQAMAVGSMATPGGRRLLVIDEAILLYALTEAEPRPLTLLECAQPFSHTKPFADYGLYATVPPEMFFGREREYQRIFDTSGSCVVFGGRRLGKTALLKHIVGREHQPENGVVVTYLPADNIGQGRPDRTDKIWELASKEMPDVFGPGQFVKTAEDFARTVKAWLGQDHARRVLLLLDEADKFVWEEASGAGDFKQFRGLQRLMDDTSRRFKFVLAGLNNVTRLVQAQMQIVNSPIPQVASDPQRIGPLLGRDARDAEQLIVKPMASMGLRFENQEDIWAVLSNINYYPVLAQTFCQNLLDDIARDAARSQKHDWVISSRTVRRVLESESVGKSIQEKFELTIKLDPRYELITYVIAIHELQSREEGSVTEGLTLAEVQNLAMSYWPKGRALVNRLQTVEALLDEMEGLGVVRRVRRDRYALRSASVLALLGSYERIQQMLEELSRTEPSRPFDPRALRRPLAAQMSVENQQPSPLTYGQEKDILVGESPVVAIFGLPVSDLDAVPAALSQAAQQVAQEGRKASVIMRHPKNLQDFQTMLKSVAPRKDDADLVLVISATTPWNRQWADEALRNRSVRDKRMRVVFVGSFQHALTWSRNGVTTMNKVRVEPLLPWSTTAIDDLAGRLSLNYDDLMPLLTNELGSYSKAIRKAMRPDNKKSLQMSVVTRSASATRAELASPEEFGVSGEIQSFFNAAFSFTEENGYEITPYEIQELVASTPGLGVDAKALAQASILTSILEPMSSKDGVEDEYRSYRFNPLFRAAMAHAVVEPA</sequence>
<dbReference type="Pfam" id="PF13111">
    <property type="entry name" value="pPIWI_RE_X"/>
    <property type="match status" value="1"/>
</dbReference>
<evidence type="ECO:0000313" key="6">
    <source>
        <dbReference type="Proteomes" id="UP000460715"/>
    </source>
</evidence>
<evidence type="ECO:0000259" key="3">
    <source>
        <dbReference type="Pfam" id="PF13111"/>
    </source>
</evidence>
<feature type="domain" description="pPIWI-RE module N-terminal" evidence="3">
    <location>
        <begin position="44"/>
        <end position="376"/>
    </location>
</feature>